<evidence type="ECO:0000256" key="1">
    <source>
        <dbReference type="ARBA" id="ARBA00012528"/>
    </source>
</evidence>
<dbReference type="PROSITE" id="PS50887">
    <property type="entry name" value="GGDEF"/>
    <property type="match status" value="1"/>
</dbReference>
<dbReference type="GO" id="GO:0005886">
    <property type="term" value="C:plasma membrane"/>
    <property type="evidence" value="ECO:0007669"/>
    <property type="project" value="TreeGrafter"/>
</dbReference>
<feature type="domain" description="GGDEF" evidence="3">
    <location>
        <begin position="36"/>
        <end position="167"/>
    </location>
</feature>
<dbReference type="Pfam" id="PF00990">
    <property type="entry name" value="GGDEF"/>
    <property type="match status" value="1"/>
</dbReference>
<dbReference type="PANTHER" id="PTHR45138">
    <property type="entry name" value="REGULATORY COMPONENTS OF SENSORY TRANSDUCTION SYSTEM"/>
    <property type="match status" value="1"/>
</dbReference>
<evidence type="ECO:0000259" key="3">
    <source>
        <dbReference type="PROSITE" id="PS50887"/>
    </source>
</evidence>
<sequence length="184" mass="19814">MPKLVAEKIELTGLLDRSAMLSLLEQAAAEAIQRAQPLAVLALDVDHFKDYQDTQGLPQAEATLLKLATQLQAQLPAGATLAHLGADAFVVLLPGRDLAAALEQAEALRLAVQADFAPLTISLGVAASPEGRNWTARALLALADTRMTFAKKRLLPHHNHSWAGTLPSDWYARLDVQPGFWPSI</sequence>
<dbReference type="GO" id="GO:0052621">
    <property type="term" value="F:diguanylate cyclase activity"/>
    <property type="evidence" value="ECO:0007669"/>
    <property type="project" value="UniProtKB-EC"/>
</dbReference>
<accession>A0A840L5M3</accession>
<comment type="caution">
    <text evidence="4">The sequence shown here is derived from an EMBL/GenBank/DDBJ whole genome shotgun (WGS) entry which is preliminary data.</text>
</comment>
<dbReference type="InterPro" id="IPR029787">
    <property type="entry name" value="Nucleotide_cyclase"/>
</dbReference>
<dbReference type="SMART" id="SM00267">
    <property type="entry name" value="GGDEF"/>
    <property type="match status" value="1"/>
</dbReference>
<dbReference type="EMBL" id="JACHLP010000004">
    <property type="protein sequence ID" value="MBB4843854.1"/>
    <property type="molecule type" value="Genomic_DNA"/>
</dbReference>
<dbReference type="Proteomes" id="UP000562027">
    <property type="component" value="Unassembled WGS sequence"/>
</dbReference>
<evidence type="ECO:0000313" key="5">
    <source>
        <dbReference type="Proteomes" id="UP000562027"/>
    </source>
</evidence>
<organism evidence="4 5">
    <name type="scientific">Roseateles oligotrophus</name>
    <dbReference type="NCBI Taxonomy" id="1769250"/>
    <lineage>
        <taxon>Bacteria</taxon>
        <taxon>Pseudomonadati</taxon>
        <taxon>Pseudomonadota</taxon>
        <taxon>Betaproteobacteria</taxon>
        <taxon>Burkholderiales</taxon>
        <taxon>Sphaerotilaceae</taxon>
        <taxon>Roseateles</taxon>
    </lineage>
</organism>
<evidence type="ECO:0000313" key="4">
    <source>
        <dbReference type="EMBL" id="MBB4843854.1"/>
    </source>
</evidence>
<dbReference type="GO" id="GO:0043709">
    <property type="term" value="P:cell adhesion involved in single-species biofilm formation"/>
    <property type="evidence" value="ECO:0007669"/>
    <property type="project" value="TreeGrafter"/>
</dbReference>
<dbReference type="AlphaFoldDB" id="A0A840L5M3"/>
<dbReference type="InterPro" id="IPR043128">
    <property type="entry name" value="Rev_trsase/Diguanyl_cyclase"/>
</dbReference>
<dbReference type="PANTHER" id="PTHR45138:SF9">
    <property type="entry name" value="DIGUANYLATE CYCLASE DGCM-RELATED"/>
    <property type="match status" value="1"/>
</dbReference>
<dbReference type="InterPro" id="IPR000160">
    <property type="entry name" value="GGDEF_dom"/>
</dbReference>
<dbReference type="Gene3D" id="3.30.70.270">
    <property type="match status" value="1"/>
</dbReference>
<dbReference type="CDD" id="cd01949">
    <property type="entry name" value="GGDEF"/>
    <property type="match status" value="1"/>
</dbReference>
<evidence type="ECO:0000256" key="2">
    <source>
        <dbReference type="ARBA" id="ARBA00034247"/>
    </source>
</evidence>
<keyword evidence="5" id="KW-1185">Reference proteome</keyword>
<dbReference type="RefSeq" id="WP_184299489.1">
    <property type="nucleotide sequence ID" value="NZ_JACHLP010000004.1"/>
</dbReference>
<dbReference type="EC" id="2.7.7.65" evidence="1"/>
<name>A0A840L5M3_9BURK</name>
<reference evidence="4 5" key="1">
    <citation type="submission" date="2020-08" db="EMBL/GenBank/DDBJ databases">
        <title>Functional genomics of gut bacteria from endangered species of beetles.</title>
        <authorList>
            <person name="Carlos-Shanley C."/>
        </authorList>
    </citation>
    <scope>NUCLEOTIDE SEQUENCE [LARGE SCALE GENOMIC DNA]</scope>
    <source>
        <strain evidence="4 5">S00239</strain>
    </source>
</reference>
<dbReference type="InterPro" id="IPR050469">
    <property type="entry name" value="Diguanylate_Cyclase"/>
</dbReference>
<comment type="catalytic activity">
    <reaction evidence="2">
        <text>2 GTP = 3',3'-c-di-GMP + 2 diphosphate</text>
        <dbReference type="Rhea" id="RHEA:24898"/>
        <dbReference type="ChEBI" id="CHEBI:33019"/>
        <dbReference type="ChEBI" id="CHEBI:37565"/>
        <dbReference type="ChEBI" id="CHEBI:58805"/>
        <dbReference type="EC" id="2.7.7.65"/>
    </reaction>
</comment>
<dbReference type="NCBIfam" id="TIGR00254">
    <property type="entry name" value="GGDEF"/>
    <property type="match status" value="1"/>
</dbReference>
<protein>
    <recommendedName>
        <fullName evidence="1">diguanylate cyclase</fullName>
        <ecNumber evidence="1">2.7.7.65</ecNumber>
    </recommendedName>
</protein>
<gene>
    <name evidence="4" type="ORF">HNP55_002377</name>
</gene>
<dbReference type="SUPFAM" id="SSF55073">
    <property type="entry name" value="Nucleotide cyclase"/>
    <property type="match status" value="1"/>
</dbReference>
<dbReference type="GO" id="GO:1902201">
    <property type="term" value="P:negative regulation of bacterial-type flagellum-dependent cell motility"/>
    <property type="evidence" value="ECO:0007669"/>
    <property type="project" value="TreeGrafter"/>
</dbReference>
<proteinExistence type="predicted"/>